<dbReference type="Proteomes" id="UP000694856">
    <property type="component" value="Chromosome 32"/>
</dbReference>
<dbReference type="RefSeq" id="XP_032327584.1">
    <property type="nucleotide sequence ID" value="XM_032471693.1"/>
</dbReference>
<dbReference type="CTD" id="79794"/>
<evidence type="ECO:0000256" key="2">
    <source>
        <dbReference type="SAM" id="SignalP"/>
    </source>
</evidence>
<evidence type="ECO:0000313" key="3">
    <source>
        <dbReference type="Proteomes" id="UP000694856"/>
    </source>
</evidence>
<sequence length="178" mass="19993">MLLSEPEAFCMAGIFNHLLLLLTKHKAAAEGWEATEKMRARGSKTGTANLLPRDPHSASSHRSFELCEHLCFVSMYFVPPLARCVLRVYPCVKSKNQGSPGLDDSETSSSEDSPFIPTGSTQLLTWVAKHIKRKCKWSRDLRGELPRWNLGKQIQTTTKPFCHHQVGKNLKRLATSKC</sequence>
<reference evidence="4" key="1">
    <citation type="submission" date="2025-08" db="UniProtKB">
        <authorList>
            <consortium name="RefSeq"/>
        </authorList>
    </citation>
    <scope>IDENTIFICATION</scope>
    <source>
        <tissue evidence="4">Ear skin</tissue>
    </source>
</reference>
<keyword evidence="2" id="KW-0732">Signal</keyword>
<protein>
    <submittedName>
        <fullName evidence="4">UPF0454 protein C12orf49 homolog isoform X3</fullName>
    </submittedName>
</protein>
<accession>A0A8B8SCU1</accession>
<gene>
    <name evidence="4" type="primary">C32H12orf49</name>
</gene>
<organism evidence="3 4">
    <name type="scientific">Camelus ferus</name>
    <name type="common">Wild bactrian camel</name>
    <name type="synonym">Camelus bactrianus ferus</name>
    <dbReference type="NCBI Taxonomy" id="419612"/>
    <lineage>
        <taxon>Eukaryota</taxon>
        <taxon>Metazoa</taxon>
        <taxon>Chordata</taxon>
        <taxon>Craniata</taxon>
        <taxon>Vertebrata</taxon>
        <taxon>Euteleostomi</taxon>
        <taxon>Mammalia</taxon>
        <taxon>Eutheria</taxon>
        <taxon>Laurasiatheria</taxon>
        <taxon>Artiodactyla</taxon>
        <taxon>Tylopoda</taxon>
        <taxon>Camelidae</taxon>
        <taxon>Camelus</taxon>
    </lineage>
</organism>
<evidence type="ECO:0000256" key="1">
    <source>
        <dbReference type="SAM" id="MobiDB-lite"/>
    </source>
</evidence>
<feature type="chain" id="PRO_5034137398" evidence="2">
    <location>
        <begin position="30"/>
        <end position="178"/>
    </location>
</feature>
<feature type="signal peptide" evidence="2">
    <location>
        <begin position="1"/>
        <end position="29"/>
    </location>
</feature>
<evidence type="ECO:0000313" key="4">
    <source>
        <dbReference type="RefSeq" id="XP_032327584.1"/>
    </source>
</evidence>
<dbReference type="AlphaFoldDB" id="A0A8B8SCU1"/>
<name>A0A8B8SCU1_CAMFR</name>
<feature type="region of interest" description="Disordered" evidence="1">
    <location>
        <begin position="96"/>
        <end position="116"/>
    </location>
</feature>
<proteinExistence type="predicted"/>
<keyword evidence="3" id="KW-1185">Reference proteome</keyword>
<dbReference type="GeneID" id="102509598"/>